<reference evidence="2" key="1">
    <citation type="submission" date="2019-12" db="EMBL/GenBank/DDBJ databases">
        <title>Microbes associate with the intestines of laboratory mice.</title>
        <authorList>
            <person name="Navarre W."/>
            <person name="Wong E."/>
        </authorList>
    </citation>
    <scope>NUCLEOTIDE SEQUENCE</scope>
    <source>
        <strain evidence="2">NM79_F5</strain>
    </source>
</reference>
<sequence>MEKALISRKSLAERWDYDSTRAIVDMEQEGIITRIPEISSPRYSMEEILKIENLGGEANPLSPLERRRLERRIEQLENELNSYREKFTAVKMLFA</sequence>
<accession>A0A964RLJ4</accession>
<evidence type="ECO:0000256" key="1">
    <source>
        <dbReference type="SAM" id="Coils"/>
    </source>
</evidence>
<evidence type="ECO:0000313" key="2">
    <source>
        <dbReference type="EMBL" id="MVX63859.1"/>
    </source>
</evidence>
<comment type="caution">
    <text evidence="2">The sequence shown here is derived from an EMBL/GenBank/DDBJ whole genome shotgun (WGS) entry which is preliminary data.</text>
</comment>
<name>A0A964RLJ4_9CLOT</name>
<dbReference type="Proteomes" id="UP000656077">
    <property type="component" value="Unassembled WGS sequence"/>
</dbReference>
<dbReference type="AlphaFoldDB" id="A0A964RLJ4"/>
<evidence type="ECO:0000313" key="3">
    <source>
        <dbReference type="Proteomes" id="UP000656077"/>
    </source>
</evidence>
<dbReference type="EMBL" id="WSRQ01000011">
    <property type="protein sequence ID" value="MVX63859.1"/>
    <property type="molecule type" value="Genomic_DNA"/>
</dbReference>
<protein>
    <submittedName>
        <fullName evidence="2">Transcription factor</fullName>
    </submittedName>
</protein>
<organism evidence="2 3">
    <name type="scientific">Clostridium chromiireducens</name>
    <dbReference type="NCBI Taxonomy" id="225345"/>
    <lineage>
        <taxon>Bacteria</taxon>
        <taxon>Bacillati</taxon>
        <taxon>Bacillota</taxon>
        <taxon>Clostridia</taxon>
        <taxon>Eubacteriales</taxon>
        <taxon>Clostridiaceae</taxon>
        <taxon>Clostridium</taxon>
    </lineage>
</organism>
<dbReference type="RefSeq" id="WP_160358934.1">
    <property type="nucleotide sequence ID" value="NZ_WSRQ01000011.1"/>
</dbReference>
<keyword evidence="1" id="KW-0175">Coiled coil</keyword>
<proteinExistence type="predicted"/>
<feature type="coiled-coil region" evidence="1">
    <location>
        <begin position="66"/>
        <end position="93"/>
    </location>
</feature>
<gene>
    <name evidence="2" type="ORF">GKZ28_09145</name>
</gene>